<dbReference type="EMBL" id="GECZ01019486">
    <property type="protein sequence ID" value="JAS50283.1"/>
    <property type="molecule type" value="Transcribed_RNA"/>
</dbReference>
<proteinExistence type="inferred from homology"/>
<evidence type="ECO:0000256" key="1">
    <source>
        <dbReference type="ARBA" id="ARBA00004656"/>
    </source>
</evidence>
<evidence type="ECO:0000256" key="5">
    <source>
        <dbReference type="ARBA" id="ARBA00023228"/>
    </source>
</evidence>
<sequence>MASASSTSAKSLFGESKSRLADRVQVNVNNIASVARQIQRGSKSSEIIMQSVRTLALQEHAIDNTENNIKKLQLIASHLAYQQESIARSCSMIEEVKEQAQAMQR</sequence>
<name>A0A1B6G409_9HEMI</name>
<evidence type="ECO:0000313" key="7">
    <source>
        <dbReference type="EMBL" id="JAS57121.1"/>
    </source>
</evidence>
<organism evidence="7">
    <name type="scientific">Cuerna arida</name>
    <dbReference type="NCBI Taxonomy" id="1464854"/>
    <lineage>
        <taxon>Eukaryota</taxon>
        <taxon>Metazoa</taxon>
        <taxon>Ecdysozoa</taxon>
        <taxon>Arthropoda</taxon>
        <taxon>Hexapoda</taxon>
        <taxon>Insecta</taxon>
        <taxon>Pterygota</taxon>
        <taxon>Neoptera</taxon>
        <taxon>Paraneoptera</taxon>
        <taxon>Hemiptera</taxon>
        <taxon>Auchenorrhyncha</taxon>
        <taxon>Membracoidea</taxon>
        <taxon>Cicadellidae</taxon>
        <taxon>Cicadellinae</taxon>
        <taxon>Proconiini</taxon>
        <taxon>Cuerna</taxon>
    </lineage>
</organism>
<evidence type="ECO:0000256" key="4">
    <source>
        <dbReference type="ARBA" id="ARBA00023136"/>
    </source>
</evidence>
<accession>A0A1B6G409</accession>
<dbReference type="InterPro" id="IPR032143">
    <property type="entry name" value="BORCS7"/>
</dbReference>
<dbReference type="GO" id="GO:0099078">
    <property type="term" value="C:BORC complex"/>
    <property type="evidence" value="ECO:0007669"/>
    <property type="project" value="TreeGrafter"/>
</dbReference>
<reference evidence="7" key="1">
    <citation type="submission" date="2015-11" db="EMBL/GenBank/DDBJ databases">
        <title>De novo transcriptome assembly of four potential Pierce s Disease insect vectors from Arizona vineyards.</title>
        <authorList>
            <person name="Tassone E.E."/>
        </authorList>
    </citation>
    <scope>NUCLEOTIDE SEQUENCE</scope>
</reference>
<evidence type="ECO:0000313" key="6">
    <source>
        <dbReference type="EMBL" id="JAS50283.1"/>
    </source>
</evidence>
<dbReference type="GO" id="GO:0005765">
    <property type="term" value="C:lysosomal membrane"/>
    <property type="evidence" value="ECO:0007669"/>
    <property type="project" value="UniProtKB-SubCell"/>
</dbReference>
<comment type="subcellular location">
    <subcellularLocation>
        <location evidence="1">Lysosome membrane</location>
    </subcellularLocation>
</comment>
<gene>
    <name evidence="7" type="ORF">g.16684</name>
    <name evidence="6" type="ORF">g.16685</name>
</gene>
<dbReference type="EMBL" id="GECZ01012648">
    <property type="protein sequence ID" value="JAS57121.1"/>
    <property type="molecule type" value="Transcribed_RNA"/>
</dbReference>
<dbReference type="PANTHER" id="PTHR31397:SF1">
    <property type="entry name" value="BLOC-1-RELATED COMPLEX SUBUNIT 7"/>
    <property type="match status" value="1"/>
</dbReference>
<evidence type="ECO:0000256" key="2">
    <source>
        <dbReference type="ARBA" id="ARBA00005433"/>
    </source>
</evidence>
<comment type="similarity">
    <text evidence="2">Belongs to the BORCS7 family.</text>
</comment>
<keyword evidence="4" id="KW-0472">Membrane</keyword>
<protein>
    <recommendedName>
        <fullName evidence="3">BLOC-1-related complex subunit 7</fullName>
    </recommendedName>
</protein>
<keyword evidence="5" id="KW-0458">Lysosome</keyword>
<dbReference type="AlphaFoldDB" id="A0A1B6G409"/>
<dbReference type="Pfam" id="PF16088">
    <property type="entry name" value="BORCS7"/>
    <property type="match status" value="1"/>
</dbReference>
<evidence type="ECO:0000256" key="3">
    <source>
        <dbReference type="ARBA" id="ARBA00022295"/>
    </source>
</evidence>
<dbReference type="PANTHER" id="PTHR31397">
    <property type="entry name" value="BLOC-1-RELATED COMPLEX SUBUNIT 7 BORSC7"/>
    <property type="match status" value="1"/>
</dbReference>